<feature type="transmembrane region" description="Helical" evidence="8">
    <location>
        <begin position="212"/>
        <end position="231"/>
    </location>
</feature>
<reference evidence="9 10" key="1">
    <citation type="submission" date="2024-11" db="EMBL/GenBank/DDBJ databases">
        <title>Chromosome-level genome assembly of the freshwater bivalve Anodonta woodiana.</title>
        <authorList>
            <person name="Chen X."/>
        </authorList>
    </citation>
    <scope>NUCLEOTIDE SEQUENCE [LARGE SCALE GENOMIC DNA]</scope>
    <source>
        <strain evidence="9">MN2024</strain>
        <tissue evidence="9">Gills</tissue>
    </source>
</reference>
<dbReference type="InterPro" id="IPR002401">
    <property type="entry name" value="Cyt_P450_E_grp-I"/>
</dbReference>
<evidence type="ECO:0000256" key="4">
    <source>
        <dbReference type="ARBA" id="ARBA00023002"/>
    </source>
</evidence>
<proteinExistence type="inferred from homology"/>
<dbReference type="PRINTS" id="PR00463">
    <property type="entry name" value="EP450I"/>
</dbReference>
<keyword evidence="6" id="KW-0503">Monooxygenase</keyword>
<keyword evidence="5 7" id="KW-0408">Iron</keyword>
<keyword evidence="4" id="KW-0560">Oxidoreductase</keyword>
<name>A0ABD3VKK9_SINWO</name>
<dbReference type="Proteomes" id="UP001634394">
    <property type="component" value="Unassembled WGS sequence"/>
</dbReference>
<keyword evidence="8" id="KW-1133">Transmembrane helix</keyword>
<keyword evidence="8" id="KW-0812">Transmembrane</keyword>
<protein>
    <recommendedName>
        <fullName evidence="11">Cytochrome P450</fullName>
    </recommendedName>
</protein>
<accession>A0ABD3VKK9</accession>
<dbReference type="SUPFAM" id="SSF48264">
    <property type="entry name" value="Cytochrome P450"/>
    <property type="match status" value="1"/>
</dbReference>
<evidence type="ECO:0000256" key="3">
    <source>
        <dbReference type="ARBA" id="ARBA00022723"/>
    </source>
</evidence>
<evidence type="ECO:0000256" key="8">
    <source>
        <dbReference type="SAM" id="Phobius"/>
    </source>
</evidence>
<feature type="transmembrane region" description="Helical" evidence="8">
    <location>
        <begin position="6"/>
        <end position="28"/>
    </location>
</feature>
<evidence type="ECO:0000256" key="6">
    <source>
        <dbReference type="ARBA" id="ARBA00023033"/>
    </source>
</evidence>
<evidence type="ECO:0000256" key="7">
    <source>
        <dbReference type="PIRSR" id="PIRSR602401-1"/>
    </source>
</evidence>
<dbReference type="AlphaFoldDB" id="A0ABD3VKK9"/>
<feature type="binding site" description="axial binding residue" evidence="7">
    <location>
        <position position="443"/>
    </location>
    <ligand>
        <name>heme</name>
        <dbReference type="ChEBI" id="CHEBI:30413"/>
    </ligand>
    <ligandPart>
        <name>Fe</name>
        <dbReference type="ChEBI" id="CHEBI:18248"/>
    </ligandPart>
</feature>
<evidence type="ECO:0000313" key="10">
    <source>
        <dbReference type="Proteomes" id="UP001634394"/>
    </source>
</evidence>
<dbReference type="FunFam" id="1.10.630.10:FF:000036">
    <property type="entry name" value="CYtochrome P450 family"/>
    <property type="match status" value="1"/>
</dbReference>
<evidence type="ECO:0008006" key="11">
    <source>
        <dbReference type="Google" id="ProtNLM"/>
    </source>
</evidence>
<keyword evidence="8" id="KW-0472">Membrane</keyword>
<dbReference type="GO" id="GO:0004497">
    <property type="term" value="F:monooxygenase activity"/>
    <property type="evidence" value="ECO:0007669"/>
    <property type="project" value="UniProtKB-KW"/>
</dbReference>
<comment type="caution">
    <text evidence="9">The sequence shown here is derived from an EMBL/GenBank/DDBJ whole genome shotgun (WGS) entry which is preliminary data.</text>
</comment>
<dbReference type="PANTHER" id="PTHR24300:SF403">
    <property type="entry name" value="CYTOCHROME P450 306A1"/>
    <property type="match status" value="1"/>
</dbReference>
<dbReference type="InterPro" id="IPR036396">
    <property type="entry name" value="Cyt_P450_sf"/>
</dbReference>
<dbReference type="GO" id="GO:0046872">
    <property type="term" value="F:metal ion binding"/>
    <property type="evidence" value="ECO:0007669"/>
    <property type="project" value="UniProtKB-KW"/>
</dbReference>
<dbReference type="EMBL" id="JBJQND010000011">
    <property type="protein sequence ID" value="KAL3861233.1"/>
    <property type="molecule type" value="Genomic_DNA"/>
</dbReference>
<evidence type="ECO:0000313" key="9">
    <source>
        <dbReference type="EMBL" id="KAL3861233.1"/>
    </source>
</evidence>
<keyword evidence="7" id="KW-0349">Heme</keyword>
<evidence type="ECO:0000256" key="2">
    <source>
        <dbReference type="ARBA" id="ARBA00010617"/>
    </source>
</evidence>
<evidence type="ECO:0000256" key="5">
    <source>
        <dbReference type="ARBA" id="ARBA00023004"/>
    </source>
</evidence>
<keyword evidence="3 7" id="KW-0479">Metal-binding</keyword>
<dbReference type="InterPro" id="IPR001128">
    <property type="entry name" value="Cyt_P450"/>
</dbReference>
<gene>
    <name evidence="9" type="ORF">ACJMK2_007281</name>
</gene>
<evidence type="ECO:0000256" key="1">
    <source>
        <dbReference type="ARBA" id="ARBA00001971"/>
    </source>
</evidence>
<dbReference type="InterPro" id="IPR050182">
    <property type="entry name" value="Cytochrome_P450_fam2"/>
</dbReference>
<comment type="cofactor">
    <cofactor evidence="1 7">
        <name>heme</name>
        <dbReference type="ChEBI" id="CHEBI:30413"/>
    </cofactor>
</comment>
<keyword evidence="10" id="KW-1185">Reference proteome</keyword>
<dbReference type="PRINTS" id="PR00385">
    <property type="entry name" value="P450"/>
</dbReference>
<dbReference type="PANTHER" id="PTHR24300">
    <property type="entry name" value="CYTOCHROME P450 508A4-RELATED"/>
    <property type="match status" value="1"/>
</dbReference>
<comment type="similarity">
    <text evidence="2">Belongs to the cytochrome P450 family.</text>
</comment>
<feature type="transmembrane region" description="Helical" evidence="8">
    <location>
        <begin position="294"/>
        <end position="322"/>
    </location>
</feature>
<dbReference type="Gene3D" id="1.10.630.10">
    <property type="entry name" value="Cytochrome P450"/>
    <property type="match status" value="1"/>
</dbReference>
<sequence length="497" mass="56679">MSSLIFGLDIFTTSLVLLVTFLAILFFWHRHHWKLPPGPAWFPLVGNIWELTSHPDLRITLQRLQKKYGDIYTLYLGPVPTIVVCGYDAIREIFIKRGIEFSDRPAANLPIIMFNGGKGIGSVSGDIWKNQRKFILVTLRRFGFGRYNLEDKIQTEVKLFVSEIENLNQTPFKMMTPIQTGVGNVISHLVFGAHFSHNDPRFKIMMDGFDSFVHYLSAGYLVSFMPILRFVPGDLFGIKNIAKQIQVIKDFVNELIEEHVNKFDERNIADFIDAFISEMNKQNDGENNIFTKEYLVAIIMDIFLAGTVTTSTTITWASFYLATRPDIQSRIFEEIKANVGMERLPSMKDKQSLVYTEAFIMEVLRMTSMVVFSISHAPVTDVWIRGFHIPKGMQIFPDISSVLSDPAIWGDPANFRPERFVSEEGTLLKPAEFIPFLKGRRNCIGASLARMELFLFISALVQRFEIMPPEGETLEINDGGTHAPQPFYILAISRHAK</sequence>
<organism evidence="9 10">
    <name type="scientific">Sinanodonta woodiana</name>
    <name type="common">Chinese pond mussel</name>
    <name type="synonym">Anodonta woodiana</name>
    <dbReference type="NCBI Taxonomy" id="1069815"/>
    <lineage>
        <taxon>Eukaryota</taxon>
        <taxon>Metazoa</taxon>
        <taxon>Spiralia</taxon>
        <taxon>Lophotrochozoa</taxon>
        <taxon>Mollusca</taxon>
        <taxon>Bivalvia</taxon>
        <taxon>Autobranchia</taxon>
        <taxon>Heteroconchia</taxon>
        <taxon>Palaeoheterodonta</taxon>
        <taxon>Unionida</taxon>
        <taxon>Unionoidea</taxon>
        <taxon>Unionidae</taxon>
        <taxon>Unioninae</taxon>
        <taxon>Sinanodonta</taxon>
    </lineage>
</organism>
<dbReference type="Pfam" id="PF00067">
    <property type="entry name" value="p450"/>
    <property type="match status" value="1"/>
</dbReference>